<gene>
    <name evidence="6" type="ORF">EDD63_1651</name>
</gene>
<dbReference type="GO" id="GO:0005576">
    <property type="term" value="C:extracellular region"/>
    <property type="evidence" value="ECO:0007669"/>
    <property type="project" value="UniProtKB-SubCell"/>
</dbReference>
<organism evidence="6 7">
    <name type="scientific">Breznakia blatticola</name>
    <dbReference type="NCBI Taxonomy" id="1754012"/>
    <lineage>
        <taxon>Bacteria</taxon>
        <taxon>Bacillati</taxon>
        <taxon>Bacillota</taxon>
        <taxon>Erysipelotrichia</taxon>
        <taxon>Erysipelotrichales</taxon>
        <taxon>Erysipelotrichaceae</taxon>
        <taxon>Breznakia</taxon>
    </lineage>
</organism>
<sequence length="1123" mass="123286">MNKNFQRILKSLLAFVLCVTSVGVFSSDVLAKDDALANDDVSVSLTQEYNEQENKEYVNFTVDAIHADVNVISIVYPDATERKTDENTYEYVAENNGVYEFTVKYLIDNPDTQETEEKEYVFNVETESIQDVKEPEVTTTNEATSVFAPFNSVLPTLAPVTSDKVTVEIPEYVELNGWKAGQAYDVVVTVDLKQAGVAERYLNITLPQGMRYAAYPVLNKNENDITQTPMPSPNDVLTESVAKLPTKSAYYDSYSGKLSYKIKGDVESYELRLKVTPDEYLAYGNKDNFANAIVVDAEANGVSLGSVSTSVNVKHTKTGSAYFNQTVAHTTAKLGDTTPLLTAPMFMGLGNPHNPYLLEAEYKIYYPIGAKFDSVAQGELVSYDDTEGYAIVKIKNCSPGRDTGIIQIRLKTDELTAGTYVASKKADMKFTYYDGTIMNGLAPTGLKINVIDESAIKDKLGIRAHTVEYKKIAENQKSVNLVYYLYGTTIKEIKNQWLDISIEDYLADTITFPTGSNPGAVVTYTTTKNRIVETSLYKVDTNDGVVQYGVNRETEGLDTNEYFEKVTVNIGTFKAGYNTGIVPLNGYHSNKYKVIGSLDESSSTGTIKLRTYALDENKVAATETVSEFTGTVNYESNIISQQINDPTAETLTLNAGETGKLSFAINHNLRLTWETNESYVSLTKDPSMILRVPKHITYSNFKATQNGENVNINVSEPYEKNGETYIKIDTKTYLGGYVDGKYYGEIEITCDVTASLLASGSYNWKDNCWWTAANTKYRGTDYKSSLDVNDIVNNGDATVDSIFSVQQNTVLNINDKKSLLIDTYLVPTGGSRQLPYDGNADSAVGFTPSAAGEYTVEVMNNRDTSVDSFVTYLPVPKTGRNVGTEFQDNAFTWDMKVTGTADIEVTDQDTVNEAKKSKYKVYYSDDATLDTVKIKADGSDSSTSGITWSTTPTANTQMIKVVLDGGMDPYEKATLTFDYEVAEDSNSVTGAGAAKLGAVNDFMPYTYFKAGSASWINGTRVGAILQIGSIEGQLFLDKDLDGIYNNSDEMMSNVALTLTKMDGSSTVTVNTEADGSFAFEDLAAGSYKVDFNGALSGGNKQYFTFKNKATGNDIGSMVDNTVE</sequence>
<feature type="chain" id="PRO_5038501206" evidence="4">
    <location>
        <begin position="27"/>
        <end position="1123"/>
    </location>
</feature>
<evidence type="ECO:0000256" key="4">
    <source>
        <dbReference type="SAM" id="SignalP"/>
    </source>
</evidence>
<name>A0A4R7ZA58_9FIRM</name>
<dbReference type="Gene3D" id="2.60.40.10">
    <property type="entry name" value="Immunoglobulins"/>
    <property type="match status" value="1"/>
</dbReference>
<dbReference type="RefSeq" id="WP_134171366.1">
    <property type="nucleotide sequence ID" value="NZ_SODD01000065.1"/>
</dbReference>
<keyword evidence="7" id="KW-1185">Reference proteome</keyword>
<comment type="caution">
    <text evidence="6">The sequence shown here is derived from an EMBL/GenBank/DDBJ whole genome shotgun (WGS) entry which is preliminary data.</text>
</comment>
<dbReference type="AlphaFoldDB" id="A0A4R7ZA58"/>
<keyword evidence="2" id="KW-0964">Secreted</keyword>
<protein>
    <submittedName>
        <fullName evidence="6">SdrD B-like protein</fullName>
    </submittedName>
</protein>
<evidence type="ECO:0000256" key="2">
    <source>
        <dbReference type="ARBA" id="ARBA00022525"/>
    </source>
</evidence>
<feature type="domain" description="SD-repeat containing protein B" evidence="5">
    <location>
        <begin position="1033"/>
        <end position="1119"/>
    </location>
</feature>
<dbReference type="EMBL" id="SODD01000065">
    <property type="protein sequence ID" value="TDW08861.1"/>
    <property type="molecule type" value="Genomic_DNA"/>
</dbReference>
<keyword evidence="3 4" id="KW-0732">Signal</keyword>
<dbReference type="OrthoDB" id="2323731at2"/>
<proteinExistence type="predicted"/>
<evidence type="ECO:0000313" key="7">
    <source>
        <dbReference type="Proteomes" id="UP000294743"/>
    </source>
</evidence>
<evidence type="ECO:0000256" key="3">
    <source>
        <dbReference type="ARBA" id="ARBA00022729"/>
    </source>
</evidence>
<dbReference type="InterPro" id="IPR013783">
    <property type="entry name" value="Ig-like_fold"/>
</dbReference>
<evidence type="ECO:0000256" key="1">
    <source>
        <dbReference type="ARBA" id="ARBA00004613"/>
    </source>
</evidence>
<reference evidence="6 7" key="1">
    <citation type="submission" date="2019-03" db="EMBL/GenBank/DDBJ databases">
        <title>Genomic Encyclopedia of Type Strains, Phase IV (KMG-IV): sequencing the most valuable type-strain genomes for metagenomic binning, comparative biology and taxonomic classification.</title>
        <authorList>
            <person name="Goeker M."/>
        </authorList>
    </citation>
    <scope>NUCLEOTIDE SEQUENCE [LARGE SCALE GENOMIC DNA]</scope>
    <source>
        <strain evidence="6 7">DSM 28867</strain>
    </source>
</reference>
<dbReference type="Pfam" id="PF17210">
    <property type="entry name" value="SdrD_B"/>
    <property type="match status" value="1"/>
</dbReference>
<accession>A0A4R7ZA58</accession>
<dbReference type="Proteomes" id="UP000294743">
    <property type="component" value="Unassembled WGS sequence"/>
</dbReference>
<evidence type="ECO:0000313" key="6">
    <source>
        <dbReference type="EMBL" id="TDW08861.1"/>
    </source>
</evidence>
<feature type="signal peptide" evidence="4">
    <location>
        <begin position="1"/>
        <end position="26"/>
    </location>
</feature>
<evidence type="ECO:0000259" key="5">
    <source>
        <dbReference type="Pfam" id="PF17210"/>
    </source>
</evidence>
<dbReference type="SUPFAM" id="SSF117074">
    <property type="entry name" value="Hypothetical protein PA1324"/>
    <property type="match status" value="1"/>
</dbReference>
<dbReference type="InterPro" id="IPR033764">
    <property type="entry name" value="Sdr_B"/>
</dbReference>
<comment type="subcellular location">
    <subcellularLocation>
        <location evidence="1">Secreted</location>
    </subcellularLocation>
</comment>